<sequence length="169" mass="18270">MMAVTCFLGSFMNWIRGNFYWLQSIQIAAQPMVIMSILMGVTTGLPPAEDPFASAMFNSLKRFASVAAIGLIEGLGTARQHFHSSMLVDHPGNNALVTGQTIDAVHGLGEFPHRVHEQAVVMKSADLYLVMAGVALALLPVIPVLPVRNYPPWSTTPPLGAKGRHICHP</sequence>
<evidence type="ECO:0000256" key="1">
    <source>
        <dbReference type="SAM" id="Phobius"/>
    </source>
</evidence>
<keyword evidence="1" id="KW-1133">Transmembrane helix</keyword>
<dbReference type="AlphaFoldDB" id="A0A069PCF3"/>
<evidence type="ECO:0000313" key="2">
    <source>
        <dbReference type="EMBL" id="KDR38310.1"/>
    </source>
</evidence>
<gene>
    <name evidence="2" type="ORF">BG61_41535</name>
</gene>
<keyword evidence="3" id="KW-1185">Reference proteome</keyword>
<dbReference type="EMBL" id="JFHC01000096">
    <property type="protein sequence ID" value="KDR38310.1"/>
    <property type="molecule type" value="Genomic_DNA"/>
</dbReference>
<proteinExistence type="predicted"/>
<reference evidence="2 3" key="1">
    <citation type="submission" date="2014-03" db="EMBL/GenBank/DDBJ databases">
        <title>Draft Genome Sequences of Four Burkholderia Strains.</title>
        <authorList>
            <person name="Liu X.Y."/>
            <person name="Li C.X."/>
            <person name="Xu J.H."/>
        </authorList>
    </citation>
    <scope>NUCLEOTIDE SEQUENCE [LARGE SCALE GENOMIC DNA]</scope>
    <source>
        <strain evidence="2 3">DSM 50014</strain>
    </source>
</reference>
<keyword evidence="1" id="KW-0472">Membrane</keyword>
<organism evidence="2 3">
    <name type="scientific">Caballeronia glathei</name>
    <dbReference type="NCBI Taxonomy" id="60547"/>
    <lineage>
        <taxon>Bacteria</taxon>
        <taxon>Pseudomonadati</taxon>
        <taxon>Pseudomonadota</taxon>
        <taxon>Betaproteobacteria</taxon>
        <taxon>Burkholderiales</taxon>
        <taxon>Burkholderiaceae</taxon>
        <taxon>Caballeronia</taxon>
    </lineage>
</organism>
<feature type="transmembrane region" description="Helical" evidence="1">
    <location>
        <begin position="20"/>
        <end position="41"/>
    </location>
</feature>
<evidence type="ECO:0000313" key="3">
    <source>
        <dbReference type="Proteomes" id="UP000027466"/>
    </source>
</evidence>
<feature type="transmembrane region" description="Helical" evidence="1">
    <location>
        <begin position="127"/>
        <end position="145"/>
    </location>
</feature>
<protein>
    <submittedName>
        <fullName evidence="2">Uncharacterized protein</fullName>
    </submittedName>
</protein>
<comment type="caution">
    <text evidence="2">The sequence shown here is derived from an EMBL/GenBank/DDBJ whole genome shotgun (WGS) entry which is preliminary data.</text>
</comment>
<accession>A0A069PCF3</accession>
<keyword evidence="1" id="KW-0812">Transmembrane</keyword>
<dbReference type="Proteomes" id="UP000027466">
    <property type="component" value="Unassembled WGS sequence"/>
</dbReference>
<name>A0A069PCF3_9BURK</name>